<dbReference type="GO" id="GO:0005524">
    <property type="term" value="F:ATP binding"/>
    <property type="evidence" value="ECO:0007669"/>
    <property type="project" value="UniProtKB-KW"/>
</dbReference>
<evidence type="ECO:0000256" key="1">
    <source>
        <dbReference type="ARBA" id="ARBA00004202"/>
    </source>
</evidence>
<dbReference type="Gene3D" id="3.40.50.300">
    <property type="entry name" value="P-loop containing nucleotide triphosphate hydrolases"/>
    <property type="match status" value="1"/>
</dbReference>
<dbReference type="PANTHER" id="PTHR24220">
    <property type="entry name" value="IMPORT ATP-BINDING PROTEIN"/>
    <property type="match status" value="1"/>
</dbReference>
<keyword evidence="3" id="KW-0813">Transport</keyword>
<evidence type="ECO:0000256" key="9">
    <source>
        <dbReference type="ARBA" id="ARBA00024359"/>
    </source>
</evidence>
<keyword evidence="5" id="KW-0547">Nucleotide-binding</keyword>
<dbReference type="RefSeq" id="WP_069168731.1">
    <property type="nucleotide sequence ID" value="NZ_CP084221.1"/>
</dbReference>
<name>A0A9W3SLQ6_LACJH</name>
<evidence type="ECO:0000256" key="2">
    <source>
        <dbReference type="ARBA" id="ARBA00011131"/>
    </source>
</evidence>
<dbReference type="SUPFAM" id="SSF52540">
    <property type="entry name" value="P-loop containing nucleoside triphosphate hydrolases"/>
    <property type="match status" value="1"/>
</dbReference>
<dbReference type="CDD" id="cd03255">
    <property type="entry name" value="ABC_MJ0796_LolCDE_FtsE"/>
    <property type="match status" value="1"/>
</dbReference>
<dbReference type="InterPro" id="IPR003439">
    <property type="entry name" value="ABC_transporter-like_ATP-bd"/>
</dbReference>
<keyword evidence="7" id="KW-0029">Amino-acid transport</keyword>
<organism evidence="13 14">
    <name type="scientific">Lactobacillus johnsonii</name>
    <dbReference type="NCBI Taxonomy" id="33959"/>
    <lineage>
        <taxon>Bacteria</taxon>
        <taxon>Bacillati</taxon>
        <taxon>Bacillota</taxon>
        <taxon>Bacilli</taxon>
        <taxon>Lactobacillales</taxon>
        <taxon>Lactobacillaceae</taxon>
        <taxon>Lactobacillus</taxon>
    </lineage>
</organism>
<dbReference type="GO" id="GO:0022857">
    <property type="term" value="F:transmembrane transporter activity"/>
    <property type="evidence" value="ECO:0007669"/>
    <property type="project" value="TreeGrafter"/>
</dbReference>
<comment type="similarity">
    <text evidence="9">Belongs to the ABC transporter superfamily. HrtA family.</text>
</comment>
<evidence type="ECO:0000313" key="13">
    <source>
        <dbReference type="EMBL" id="AOG26308.1"/>
    </source>
</evidence>
<dbReference type="PANTHER" id="PTHR24220:SF666">
    <property type="entry name" value="HEMIN IMPORT ATP-BINDING PROTEIN HRTA-RELATED"/>
    <property type="match status" value="1"/>
</dbReference>
<dbReference type="EMBL" id="CP016400">
    <property type="protein sequence ID" value="AOG26308.1"/>
    <property type="molecule type" value="Genomic_DNA"/>
</dbReference>
<protein>
    <recommendedName>
        <fullName evidence="10">Putative hemin import ATP-binding protein HrtA</fullName>
    </recommendedName>
</protein>
<evidence type="ECO:0000256" key="7">
    <source>
        <dbReference type="ARBA" id="ARBA00022970"/>
    </source>
</evidence>
<sequence>MSVIELKDVSKSYGQGEAKVNALKNINFEAQKGEVVLIEGPSGAGKSTFLTIAGALQKPTSGEVFIGGDNVTNYSPKQADALRLDKIGFVLQAYNLVPYLTVREQFILVDKVKKTGNLSKEALDGLLDELGISQLVNKYPKELSGGQQQRVAIARALYADPAIILADEPTASLDSEKVEEVGKLFKTLAKQKEKAIILVTHDLRLNKYSDKIYEMLDGRLSLKKVIKY</sequence>
<evidence type="ECO:0000256" key="8">
    <source>
        <dbReference type="ARBA" id="ARBA00023136"/>
    </source>
</evidence>
<evidence type="ECO:0000313" key="14">
    <source>
        <dbReference type="Proteomes" id="UP000094691"/>
    </source>
</evidence>
<dbReference type="Pfam" id="PF00005">
    <property type="entry name" value="ABC_tran"/>
    <property type="match status" value="1"/>
</dbReference>
<gene>
    <name evidence="13" type="ORF">BBP16_05425</name>
</gene>
<comment type="function">
    <text evidence="11">Part of the ABC transporter complex hrt involved in hemin import. Responsible for energy coupling to the transport system.</text>
</comment>
<dbReference type="InterPro" id="IPR017871">
    <property type="entry name" value="ABC_transporter-like_CS"/>
</dbReference>
<evidence type="ECO:0000256" key="11">
    <source>
        <dbReference type="ARBA" id="ARBA00024721"/>
    </source>
</evidence>
<dbReference type="PROSITE" id="PS50893">
    <property type="entry name" value="ABC_TRANSPORTER_2"/>
    <property type="match status" value="1"/>
</dbReference>
<dbReference type="GO" id="GO:0005886">
    <property type="term" value="C:plasma membrane"/>
    <property type="evidence" value="ECO:0007669"/>
    <property type="project" value="UniProtKB-SubCell"/>
</dbReference>
<keyword evidence="8" id="KW-0472">Membrane</keyword>
<dbReference type="InterPro" id="IPR015854">
    <property type="entry name" value="ABC_transpr_LolD-like"/>
</dbReference>
<dbReference type="InterPro" id="IPR017911">
    <property type="entry name" value="MacB-like_ATP-bd"/>
</dbReference>
<dbReference type="FunFam" id="3.40.50.300:FF:000032">
    <property type="entry name" value="Export ABC transporter ATP-binding protein"/>
    <property type="match status" value="1"/>
</dbReference>
<dbReference type="GO" id="GO:0016887">
    <property type="term" value="F:ATP hydrolysis activity"/>
    <property type="evidence" value="ECO:0007669"/>
    <property type="project" value="InterPro"/>
</dbReference>
<evidence type="ECO:0000256" key="10">
    <source>
        <dbReference type="ARBA" id="ARBA00024432"/>
    </source>
</evidence>
<dbReference type="InterPro" id="IPR003593">
    <property type="entry name" value="AAA+_ATPase"/>
</dbReference>
<evidence type="ECO:0000256" key="5">
    <source>
        <dbReference type="ARBA" id="ARBA00022741"/>
    </source>
</evidence>
<evidence type="ECO:0000259" key="12">
    <source>
        <dbReference type="PROSITE" id="PS50893"/>
    </source>
</evidence>
<dbReference type="SMART" id="SM00382">
    <property type="entry name" value="AAA"/>
    <property type="match status" value="1"/>
</dbReference>
<evidence type="ECO:0000256" key="3">
    <source>
        <dbReference type="ARBA" id="ARBA00022448"/>
    </source>
</evidence>
<reference evidence="13 14" key="1">
    <citation type="submission" date="2016-07" db="EMBL/GenBank/DDBJ databases">
        <title>Genome sequencing project for further understanding the molecular mechanisms of preventing non-alcoholic fatty liver disease.</title>
        <authorList>
            <person name="Wang H."/>
        </authorList>
    </citation>
    <scope>NUCLEOTIDE SEQUENCE [LARGE SCALE GENOMIC DNA]</scope>
    <source>
        <strain evidence="13 14">BS15</strain>
    </source>
</reference>
<accession>A0A9W3SLQ6</accession>
<dbReference type="GO" id="GO:0006865">
    <property type="term" value="P:amino acid transport"/>
    <property type="evidence" value="ECO:0007669"/>
    <property type="project" value="UniProtKB-KW"/>
</dbReference>
<dbReference type="Proteomes" id="UP000094691">
    <property type="component" value="Chromosome"/>
</dbReference>
<dbReference type="PROSITE" id="PS00211">
    <property type="entry name" value="ABC_TRANSPORTER_1"/>
    <property type="match status" value="1"/>
</dbReference>
<proteinExistence type="inferred from homology"/>
<feature type="domain" description="ABC transporter" evidence="12">
    <location>
        <begin position="4"/>
        <end position="228"/>
    </location>
</feature>
<dbReference type="GO" id="GO:0098796">
    <property type="term" value="C:membrane protein complex"/>
    <property type="evidence" value="ECO:0007669"/>
    <property type="project" value="UniProtKB-ARBA"/>
</dbReference>
<dbReference type="InterPro" id="IPR027417">
    <property type="entry name" value="P-loop_NTPase"/>
</dbReference>
<evidence type="ECO:0000256" key="4">
    <source>
        <dbReference type="ARBA" id="ARBA00022475"/>
    </source>
</evidence>
<comment type="subcellular location">
    <subcellularLocation>
        <location evidence="1">Cell membrane</location>
        <topology evidence="1">Peripheral membrane protein</topology>
    </subcellularLocation>
</comment>
<dbReference type="AlphaFoldDB" id="A0A9W3SLQ6"/>
<keyword evidence="4" id="KW-1003">Cell membrane</keyword>
<evidence type="ECO:0000256" key="6">
    <source>
        <dbReference type="ARBA" id="ARBA00022840"/>
    </source>
</evidence>
<comment type="subunit">
    <text evidence="2">The complex is composed of two ATP-binding proteins (HrtA), two transmembrane proteins (HrtB) and a solute-binding protein.</text>
</comment>
<keyword evidence="6 13" id="KW-0067">ATP-binding</keyword>